<evidence type="ECO:0000256" key="3">
    <source>
        <dbReference type="ARBA" id="ARBA00023237"/>
    </source>
</evidence>
<dbReference type="SUPFAM" id="SSF103088">
    <property type="entry name" value="OmpA-like"/>
    <property type="match status" value="1"/>
</dbReference>
<keyword evidence="3" id="KW-0998">Cell outer membrane</keyword>
<reference evidence="8" key="1">
    <citation type="journal article" date="2013" name="Genome Announc.">
        <title>Draft Genome Sequence of the Dimorphic Prosthecate Bacterium Brevundimonas abyssalis TAR-001T.</title>
        <authorList>
            <person name="Tsubouchi T."/>
            <person name="Nishi S."/>
            <person name="Usui K."/>
            <person name="Shimane Y."/>
            <person name="Takaki Y."/>
            <person name="Maruyama T."/>
            <person name="Hatada Y."/>
        </authorList>
    </citation>
    <scope>NUCLEOTIDE SEQUENCE [LARGE SCALE GENOMIC DNA]</scope>
    <source>
        <strain evidence="8">TAR-001</strain>
    </source>
</reference>
<keyword evidence="8" id="KW-1185">Reference proteome</keyword>
<feature type="chain" id="PRO_5034222651" description="OmpA-like domain-containing protein" evidence="5">
    <location>
        <begin position="21"/>
        <end position="237"/>
    </location>
</feature>
<evidence type="ECO:0000256" key="4">
    <source>
        <dbReference type="PROSITE-ProRule" id="PRU00473"/>
    </source>
</evidence>
<protein>
    <recommendedName>
        <fullName evidence="6">OmpA-like domain-containing protein</fullName>
    </recommendedName>
</protein>
<dbReference type="PANTHER" id="PTHR30329:SF21">
    <property type="entry name" value="LIPOPROTEIN YIAD-RELATED"/>
    <property type="match status" value="1"/>
</dbReference>
<dbReference type="InterPro" id="IPR006665">
    <property type="entry name" value="OmpA-like"/>
</dbReference>
<dbReference type="PROSITE" id="PS51123">
    <property type="entry name" value="OMPA_2"/>
    <property type="match status" value="1"/>
</dbReference>
<evidence type="ECO:0000259" key="6">
    <source>
        <dbReference type="PROSITE" id="PS51123"/>
    </source>
</evidence>
<gene>
    <name evidence="7" type="ORF">MBEBAB_2418</name>
</gene>
<name>A0A8E0ND21_9CAUL</name>
<dbReference type="PRINTS" id="PR01021">
    <property type="entry name" value="OMPADOMAIN"/>
</dbReference>
<evidence type="ECO:0000256" key="2">
    <source>
        <dbReference type="ARBA" id="ARBA00023136"/>
    </source>
</evidence>
<dbReference type="EMBL" id="BATC01000056">
    <property type="protein sequence ID" value="GAD60168.1"/>
    <property type="molecule type" value="Genomic_DNA"/>
</dbReference>
<evidence type="ECO:0000313" key="7">
    <source>
        <dbReference type="EMBL" id="GAD60168.1"/>
    </source>
</evidence>
<dbReference type="AlphaFoldDB" id="A0A8E0ND21"/>
<organism evidence="7 8">
    <name type="scientific">Brevundimonas abyssalis TAR-001</name>
    <dbReference type="NCBI Taxonomy" id="1391729"/>
    <lineage>
        <taxon>Bacteria</taxon>
        <taxon>Pseudomonadati</taxon>
        <taxon>Pseudomonadota</taxon>
        <taxon>Alphaproteobacteria</taxon>
        <taxon>Caulobacterales</taxon>
        <taxon>Caulobacteraceae</taxon>
        <taxon>Brevundimonas</taxon>
    </lineage>
</organism>
<comment type="subcellular location">
    <subcellularLocation>
        <location evidence="1">Cell outer membrane</location>
    </subcellularLocation>
</comment>
<dbReference type="InterPro" id="IPR036737">
    <property type="entry name" value="OmpA-like_sf"/>
</dbReference>
<dbReference type="PANTHER" id="PTHR30329">
    <property type="entry name" value="STATOR ELEMENT OF FLAGELLAR MOTOR COMPLEX"/>
    <property type="match status" value="1"/>
</dbReference>
<dbReference type="Pfam" id="PF00691">
    <property type="entry name" value="OmpA"/>
    <property type="match status" value="1"/>
</dbReference>
<dbReference type="GO" id="GO:0009279">
    <property type="term" value="C:cell outer membrane"/>
    <property type="evidence" value="ECO:0007669"/>
    <property type="project" value="UniProtKB-SubCell"/>
</dbReference>
<dbReference type="InterPro" id="IPR050330">
    <property type="entry name" value="Bact_OuterMem_StrucFunc"/>
</dbReference>
<evidence type="ECO:0000256" key="5">
    <source>
        <dbReference type="SAM" id="SignalP"/>
    </source>
</evidence>
<evidence type="ECO:0000256" key="1">
    <source>
        <dbReference type="ARBA" id="ARBA00004442"/>
    </source>
</evidence>
<comment type="caution">
    <text evidence="7">The sequence shown here is derived from an EMBL/GenBank/DDBJ whole genome shotgun (WGS) entry which is preliminary data.</text>
</comment>
<dbReference type="CDD" id="cd07185">
    <property type="entry name" value="OmpA_C-like"/>
    <property type="match status" value="1"/>
</dbReference>
<dbReference type="RefSeq" id="WP_021698262.1">
    <property type="nucleotide sequence ID" value="NZ_BATC01000056.1"/>
</dbReference>
<proteinExistence type="predicted"/>
<dbReference type="InterPro" id="IPR006664">
    <property type="entry name" value="OMP_bac"/>
</dbReference>
<dbReference type="Proteomes" id="UP000016569">
    <property type="component" value="Unassembled WGS sequence"/>
</dbReference>
<sequence>MRSALIFLMICGFWQSPTQAQEWAVATRDGGRLAPQGYRTVHEIAAWLTAQGDAFPRHELVVEGCEPNVVTDPHLSRTELVASELFLAGVGPGRVIVELNPAGCGDSVAVWSRRAPPRLSHFDMPRLHFESGSTEITALHRWWLRRTRFHITPETRVLVDGHTDTVGPDGLNQALSEQRAQAVADQLIFMGVSENMITVRGSADRLLARPSTGPEMLNRRVSVHLRRPRSDGSYTPW</sequence>
<keyword evidence="5" id="KW-0732">Signal</keyword>
<keyword evidence="2 4" id="KW-0472">Membrane</keyword>
<evidence type="ECO:0000313" key="8">
    <source>
        <dbReference type="Proteomes" id="UP000016569"/>
    </source>
</evidence>
<accession>A0A8E0ND21</accession>
<feature type="signal peptide" evidence="5">
    <location>
        <begin position="1"/>
        <end position="20"/>
    </location>
</feature>
<dbReference type="Gene3D" id="3.30.1330.60">
    <property type="entry name" value="OmpA-like domain"/>
    <property type="match status" value="1"/>
</dbReference>
<dbReference type="OrthoDB" id="7193008at2"/>
<feature type="domain" description="OmpA-like" evidence="6">
    <location>
        <begin position="116"/>
        <end position="229"/>
    </location>
</feature>